<feature type="compositionally biased region" description="Low complexity" evidence="1">
    <location>
        <begin position="1348"/>
        <end position="1370"/>
    </location>
</feature>
<feature type="compositionally biased region" description="Low complexity" evidence="1">
    <location>
        <begin position="695"/>
        <end position="708"/>
    </location>
</feature>
<feature type="region of interest" description="Disordered" evidence="1">
    <location>
        <begin position="897"/>
        <end position="942"/>
    </location>
</feature>
<feature type="compositionally biased region" description="Low complexity" evidence="1">
    <location>
        <begin position="1311"/>
        <end position="1322"/>
    </location>
</feature>
<reference evidence="4" key="2">
    <citation type="submission" date="2020-04" db="EMBL/GenBank/DDBJ databases">
        <authorList>
            <consortium name="NCBI Genome Project"/>
        </authorList>
    </citation>
    <scope>NUCLEOTIDE SEQUENCE</scope>
    <source>
        <strain evidence="4">CBS 342.82</strain>
    </source>
</reference>
<organism evidence="4">
    <name type="scientific">Dissoconium aciculare CBS 342.82</name>
    <dbReference type="NCBI Taxonomy" id="1314786"/>
    <lineage>
        <taxon>Eukaryota</taxon>
        <taxon>Fungi</taxon>
        <taxon>Dikarya</taxon>
        <taxon>Ascomycota</taxon>
        <taxon>Pezizomycotina</taxon>
        <taxon>Dothideomycetes</taxon>
        <taxon>Dothideomycetidae</taxon>
        <taxon>Mycosphaerellales</taxon>
        <taxon>Dissoconiaceae</taxon>
        <taxon>Dissoconium</taxon>
    </lineage>
</organism>
<dbReference type="Proteomes" id="UP000504637">
    <property type="component" value="Unplaced"/>
</dbReference>
<feature type="transmembrane region" description="Helical" evidence="2">
    <location>
        <begin position="1450"/>
        <end position="1472"/>
    </location>
</feature>
<feature type="region of interest" description="Disordered" evidence="1">
    <location>
        <begin position="984"/>
        <end position="1115"/>
    </location>
</feature>
<reference evidence="4" key="1">
    <citation type="submission" date="2020-01" db="EMBL/GenBank/DDBJ databases">
        <authorList>
            <consortium name="DOE Joint Genome Institute"/>
            <person name="Haridas S."/>
            <person name="Albert R."/>
            <person name="Binder M."/>
            <person name="Bloem J."/>
            <person name="Labutti K."/>
            <person name="Salamov A."/>
            <person name="Andreopoulos B."/>
            <person name="Baker S.E."/>
            <person name="Barry K."/>
            <person name="Bills G."/>
            <person name="Bluhm B.H."/>
            <person name="Cannon C."/>
            <person name="Castanera R."/>
            <person name="Culley D.E."/>
            <person name="Daum C."/>
            <person name="Ezra D."/>
            <person name="Gonzalez J.B."/>
            <person name="Henrissat B."/>
            <person name="Kuo A."/>
            <person name="Liang C."/>
            <person name="Lipzen A."/>
            <person name="Lutzoni F."/>
            <person name="Magnuson J."/>
            <person name="Mondo S."/>
            <person name="Nolan M."/>
            <person name="Ohm R."/>
            <person name="Pangilinan J."/>
            <person name="Park H.-J."/>
            <person name="Ramirez L."/>
            <person name="Alfaro M."/>
            <person name="Sun H."/>
            <person name="Tritt A."/>
            <person name="Yoshinaga Y."/>
            <person name="Zwiers L.-H."/>
            <person name="Turgeon B.G."/>
            <person name="Goodwin S.B."/>
            <person name="Spatafora J.W."/>
            <person name="Crous P.W."/>
            <person name="Grigoriev I.V."/>
        </authorList>
    </citation>
    <scope>NUCLEOTIDE SEQUENCE</scope>
    <source>
        <strain evidence="4">CBS 342.82</strain>
    </source>
</reference>
<accession>A0A6J3LSQ0</accession>
<feature type="compositionally biased region" description="Polar residues" evidence="1">
    <location>
        <begin position="111"/>
        <end position="128"/>
    </location>
</feature>
<keyword evidence="3" id="KW-1185">Reference proteome</keyword>
<feature type="region of interest" description="Disordered" evidence="1">
    <location>
        <begin position="1154"/>
        <end position="1174"/>
    </location>
</feature>
<feature type="compositionally biased region" description="Polar residues" evidence="1">
    <location>
        <begin position="307"/>
        <end position="318"/>
    </location>
</feature>
<feature type="compositionally biased region" description="Basic residues" evidence="1">
    <location>
        <begin position="1423"/>
        <end position="1443"/>
    </location>
</feature>
<feature type="compositionally biased region" description="Basic and acidic residues" evidence="1">
    <location>
        <begin position="1009"/>
        <end position="1019"/>
    </location>
</feature>
<keyword evidence="2" id="KW-1133">Transmembrane helix</keyword>
<name>A0A6J3LSQ0_9PEZI</name>
<feature type="region of interest" description="Disordered" evidence="1">
    <location>
        <begin position="1274"/>
        <end position="1443"/>
    </location>
</feature>
<dbReference type="OrthoDB" id="3946750at2759"/>
<keyword evidence="2" id="KW-0812">Transmembrane</keyword>
<gene>
    <name evidence="4" type="ORF">K489DRAFT_81036</name>
</gene>
<feature type="region of interest" description="Disordered" evidence="1">
    <location>
        <begin position="302"/>
        <end position="327"/>
    </location>
</feature>
<feature type="compositionally biased region" description="Polar residues" evidence="1">
    <location>
        <begin position="228"/>
        <end position="237"/>
    </location>
</feature>
<evidence type="ECO:0000313" key="3">
    <source>
        <dbReference type="Proteomes" id="UP000504637"/>
    </source>
</evidence>
<feature type="compositionally biased region" description="Pro residues" evidence="1">
    <location>
        <begin position="1323"/>
        <end position="1337"/>
    </location>
</feature>
<feature type="region of interest" description="Disordered" evidence="1">
    <location>
        <begin position="211"/>
        <end position="247"/>
    </location>
</feature>
<feature type="compositionally biased region" description="Basic and acidic residues" evidence="1">
    <location>
        <begin position="1160"/>
        <end position="1174"/>
    </location>
</feature>
<reference evidence="4" key="3">
    <citation type="submission" date="2025-08" db="UniProtKB">
        <authorList>
            <consortium name="RefSeq"/>
        </authorList>
    </citation>
    <scope>IDENTIFICATION</scope>
    <source>
        <strain evidence="4">CBS 342.82</strain>
    </source>
</reference>
<dbReference type="RefSeq" id="XP_033455861.1">
    <property type="nucleotide sequence ID" value="XM_033608947.1"/>
</dbReference>
<proteinExistence type="predicted"/>
<evidence type="ECO:0000256" key="1">
    <source>
        <dbReference type="SAM" id="MobiDB-lite"/>
    </source>
</evidence>
<feature type="compositionally biased region" description="Basic and acidic residues" evidence="1">
    <location>
        <begin position="921"/>
        <end position="931"/>
    </location>
</feature>
<feature type="region of interest" description="Disordered" evidence="1">
    <location>
        <begin position="695"/>
        <end position="757"/>
    </location>
</feature>
<sequence>MLPPQTLHQSARRRSLSLSALSVASMTSASHLRSCPASTRNHIRTLCLSHHAAAVTATTTTTITSHPSSNSIESRRARHQAVAHRLHQRPASHWANNNNNDRGKAAEAANLASQPASEFAKQSNQTTDGFKASHHEQARKSQMAALRRSVAEDPYEAVFGKRAEPLWNALMPSWLRDEAAVATSTSSSEPREQERAQRRLQLLRDAAASVARDAAGLERGRSDRRSFSVASKPNASADSAVEDSPNGQLSTYSYAAAKSTSWDSWTNKARRAEWDSDSGETRVFEYDPISNRMVDVLALKKDKEGGSQDSTASATQPGSVEPAQKAQVDALANVQSGESVERLAKSMDATRQSSDEPAISTEFEQDLHLYNIRGRAADTSNPALRRKISPSPPNGRRRSPKPATLKDNFNPLDVLLDTLGAEVNAKNAASAIHSPKRTGWDEAVDDLALSRELEKLRLADDHATSTSTSSASVSATPTVAALHARRAAAEVRKASDQAALEAAKRAARDARFLQQDDYSSKASGVASVGAPASAEDEYAEGLAAQERIKCLEDAARRSAMELEKARLEVGSVLLREREMGQGLKTRLAARARTPGAGAGSGAASSAGSAAGGAAGNGGDGDGNDKGGIIGSLFKKLPTIGNSRTEAQQSQQGQSRSELLSQIARLQKQYTDQYGHQYPESQPPVQHIYTKPAAYRAPAPPSYRSSGAPNADLNRSLGSSLADFDNKSSRAPGGVSGGQRFDPAETAARIARDEDAATDEYYASPDSRHEKLRQEEALDEFERRSKRYPSANDRFNPQDMVDQLVQEEHAAVNAFSAAHTTEERKRLDDELKRFSTAGAPGKYYSPEAAGGKFDPKDTAARIAREERAAHEEYASAYQSPALPDDDRLARLVGKFPQRTSDSAAAQRAWEQENGVDPVTPESHSRSQLEGELTRFGGNAPRRFDPRQTAEEIHRETGAPGAPQQAHERLPDDERLAGLLGKFPQRTSDSAAAQKAWEEEQYSTPVTSDARAQRHLEEQLTRHTSRPTSAFGPDALSREIVQEQTTPSRDQDYRLPDDARLSKLVGQYPSGSSAESRFHAENARTPATSESRDRSYLTSELAKHNQSASAFDPATTASEIVRDDSKYYEEHQEQHSSFLPAHEESRFARPFTSEPASAFVTPDHHDASAHDSEHHPAAALNDYETSPVAARIAAQRVAPPPRYTILAYDASRGKVEVAETFSSFMGAEDEHLEQGPPDLARLENPQVFEAHLNHLTKEKGLNVVAVGRDWVALSTPASSTSSASASVQQTTKPRSTPTSAFSLKSFFGRGPVSSNHRSSNLPPSHNSPPPSSPYSPPRVPSTGSNDESHVFAPAAVPPASSRSASSFSATPRKGPSHTHNIQCRMRTPAYDGFPPHSEQPSVNVNGENYNLQASEREDRNNPFRDRRRHRHRPRTSHHRRRHHRRRSRVTAVLLWSASVGVGAVALAYVVGAVAEGVS</sequence>
<evidence type="ECO:0000313" key="4">
    <source>
        <dbReference type="RefSeq" id="XP_033455861.1"/>
    </source>
</evidence>
<keyword evidence="2" id="KW-0472">Membrane</keyword>
<feature type="compositionally biased region" description="Polar residues" evidence="1">
    <location>
        <begin position="1396"/>
        <end position="1411"/>
    </location>
</feature>
<feature type="region of interest" description="Disordered" evidence="1">
    <location>
        <begin position="592"/>
        <end position="629"/>
    </location>
</feature>
<evidence type="ECO:0000256" key="2">
    <source>
        <dbReference type="SAM" id="Phobius"/>
    </source>
</evidence>
<feature type="compositionally biased region" description="Basic and acidic residues" evidence="1">
    <location>
        <begin position="1412"/>
        <end position="1422"/>
    </location>
</feature>
<dbReference type="GeneID" id="54366748"/>
<feature type="region of interest" description="Disordered" evidence="1">
    <location>
        <begin position="108"/>
        <end position="145"/>
    </location>
</feature>
<feature type="compositionally biased region" description="Gly residues" evidence="1">
    <location>
        <begin position="609"/>
        <end position="629"/>
    </location>
</feature>
<feature type="compositionally biased region" description="Low complexity" evidence="1">
    <location>
        <begin position="1274"/>
        <end position="1289"/>
    </location>
</feature>
<protein>
    <submittedName>
        <fullName evidence="4">Uncharacterized protein</fullName>
    </submittedName>
</protein>
<feature type="compositionally biased region" description="Polar residues" evidence="1">
    <location>
        <begin position="1290"/>
        <end position="1300"/>
    </location>
</feature>
<feature type="region of interest" description="Disordered" evidence="1">
    <location>
        <begin position="375"/>
        <end position="408"/>
    </location>
</feature>
<feature type="compositionally biased region" description="Basic and acidic residues" evidence="1">
    <location>
        <begin position="215"/>
        <end position="226"/>
    </location>
</feature>
<feature type="compositionally biased region" description="Basic and acidic residues" evidence="1">
    <location>
        <begin position="1047"/>
        <end position="1059"/>
    </location>
</feature>